<organism evidence="5 6">
    <name type="scientific">Sulfurimonas diazotrophicus</name>
    <dbReference type="NCBI Taxonomy" id="3131939"/>
    <lineage>
        <taxon>Bacteria</taxon>
        <taxon>Pseudomonadati</taxon>
        <taxon>Campylobacterota</taxon>
        <taxon>Epsilonproteobacteria</taxon>
        <taxon>Campylobacterales</taxon>
        <taxon>Sulfurimonadaceae</taxon>
        <taxon>Sulfurimonas</taxon>
    </lineage>
</organism>
<accession>A0ABZ3HE33</accession>
<evidence type="ECO:0000256" key="3">
    <source>
        <dbReference type="ARBA" id="ARBA00023163"/>
    </source>
</evidence>
<sequence length="317" mass="36827">MGAPLPLYTIEETINTYKYLFKPNPSFGMDFYAEGFEAKDVVLLLDDIAPSHGIPLRFDYYALFLRLKGETIRSVNHFDYTIQPQALQLVCPGSIYAFRDISEESKTYVLLFDKAFIEEENLSSEALNPLFAFHRLHQNDVVLDTASYAQVLSLYEQLSYELRQKKEDFRSMAKMLITQLLFILKREKQNAGLPQNLTRAEQLSAEFLVLIEEHFWNKKSVKAYAEMMAVTPKHLSETVKATLHRSALSYIHLRIIKEIQYLLCFGNMSIKQIAYALNFESPSQLGRFFKNHEGICPKEYRLRNRIDYPSLVPGKHR</sequence>
<evidence type="ECO:0000256" key="2">
    <source>
        <dbReference type="ARBA" id="ARBA00023125"/>
    </source>
</evidence>
<dbReference type="InterPro" id="IPR009057">
    <property type="entry name" value="Homeodomain-like_sf"/>
</dbReference>
<evidence type="ECO:0000313" key="5">
    <source>
        <dbReference type="EMBL" id="XAU16004.1"/>
    </source>
</evidence>
<dbReference type="Proteomes" id="UP001447842">
    <property type="component" value="Chromosome"/>
</dbReference>
<feature type="domain" description="HTH araC/xylS-type" evidence="4">
    <location>
        <begin position="205"/>
        <end position="303"/>
    </location>
</feature>
<dbReference type="SMART" id="SM00342">
    <property type="entry name" value="HTH_ARAC"/>
    <property type="match status" value="1"/>
</dbReference>
<dbReference type="InterPro" id="IPR037923">
    <property type="entry name" value="HTH-like"/>
</dbReference>
<dbReference type="PANTHER" id="PTHR43280:SF32">
    <property type="entry name" value="TRANSCRIPTIONAL REGULATORY PROTEIN"/>
    <property type="match status" value="1"/>
</dbReference>
<gene>
    <name evidence="5" type="ORF">WCY31_04680</name>
</gene>
<evidence type="ECO:0000313" key="6">
    <source>
        <dbReference type="Proteomes" id="UP001447842"/>
    </source>
</evidence>
<dbReference type="PROSITE" id="PS01124">
    <property type="entry name" value="HTH_ARAC_FAMILY_2"/>
    <property type="match status" value="1"/>
</dbReference>
<dbReference type="PANTHER" id="PTHR43280">
    <property type="entry name" value="ARAC-FAMILY TRANSCRIPTIONAL REGULATOR"/>
    <property type="match status" value="1"/>
</dbReference>
<dbReference type="SUPFAM" id="SSF46689">
    <property type="entry name" value="Homeodomain-like"/>
    <property type="match status" value="1"/>
</dbReference>
<protein>
    <submittedName>
        <fullName evidence="5">AraC family transcriptional regulator</fullName>
    </submittedName>
</protein>
<keyword evidence="3" id="KW-0804">Transcription</keyword>
<keyword evidence="2" id="KW-0238">DNA-binding</keyword>
<reference evidence="5 6" key="1">
    <citation type="submission" date="2024-03" db="EMBL/GenBank/DDBJ databases">
        <title>Sulfurimonas sp. HSL3-1.</title>
        <authorList>
            <person name="Wang S."/>
        </authorList>
    </citation>
    <scope>NUCLEOTIDE SEQUENCE [LARGE SCALE GENOMIC DNA]</scope>
    <source>
        <strain evidence="5 6">HSL3-1</strain>
    </source>
</reference>
<dbReference type="RefSeq" id="WP_345971105.1">
    <property type="nucleotide sequence ID" value="NZ_CP147920.1"/>
</dbReference>
<dbReference type="Gene3D" id="1.10.10.60">
    <property type="entry name" value="Homeodomain-like"/>
    <property type="match status" value="1"/>
</dbReference>
<keyword evidence="6" id="KW-1185">Reference proteome</keyword>
<evidence type="ECO:0000256" key="1">
    <source>
        <dbReference type="ARBA" id="ARBA00023015"/>
    </source>
</evidence>
<name>A0ABZ3HE33_9BACT</name>
<keyword evidence="1" id="KW-0805">Transcription regulation</keyword>
<dbReference type="EMBL" id="CP147920">
    <property type="protein sequence ID" value="XAU16004.1"/>
    <property type="molecule type" value="Genomic_DNA"/>
</dbReference>
<dbReference type="Pfam" id="PF12833">
    <property type="entry name" value="HTH_18"/>
    <property type="match status" value="1"/>
</dbReference>
<evidence type="ECO:0000259" key="4">
    <source>
        <dbReference type="PROSITE" id="PS01124"/>
    </source>
</evidence>
<dbReference type="SUPFAM" id="SSF51215">
    <property type="entry name" value="Regulatory protein AraC"/>
    <property type="match status" value="1"/>
</dbReference>
<proteinExistence type="predicted"/>
<dbReference type="InterPro" id="IPR018060">
    <property type="entry name" value="HTH_AraC"/>
</dbReference>